<evidence type="ECO:0000313" key="2">
    <source>
        <dbReference type="Proteomes" id="UP000315471"/>
    </source>
</evidence>
<gene>
    <name evidence="1" type="ORF">Q31b_00200</name>
</gene>
<sequence length="88" mass="10049">MKDPAMPSATVCLYYYDVSSYFVSLDGVVQGRGFVFENTDSEWSGQLEENKHRYRCYDVRPMQQLSDAVVDTVNGKCVLTRQEPRALS</sequence>
<reference evidence="1 2" key="1">
    <citation type="submission" date="2019-02" db="EMBL/GenBank/DDBJ databases">
        <title>Deep-cultivation of Planctomycetes and their phenomic and genomic characterization uncovers novel biology.</title>
        <authorList>
            <person name="Wiegand S."/>
            <person name="Jogler M."/>
            <person name="Boedeker C."/>
            <person name="Pinto D."/>
            <person name="Vollmers J."/>
            <person name="Rivas-Marin E."/>
            <person name="Kohn T."/>
            <person name="Peeters S.H."/>
            <person name="Heuer A."/>
            <person name="Rast P."/>
            <person name="Oberbeckmann S."/>
            <person name="Bunk B."/>
            <person name="Jeske O."/>
            <person name="Meyerdierks A."/>
            <person name="Storesund J.E."/>
            <person name="Kallscheuer N."/>
            <person name="Luecker S."/>
            <person name="Lage O.M."/>
            <person name="Pohl T."/>
            <person name="Merkel B.J."/>
            <person name="Hornburger P."/>
            <person name="Mueller R.-W."/>
            <person name="Bruemmer F."/>
            <person name="Labrenz M."/>
            <person name="Spormann A.M."/>
            <person name="Op Den Camp H."/>
            <person name="Overmann J."/>
            <person name="Amann R."/>
            <person name="Jetten M.S.M."/>
            <person name="Mascher T."/>
            <person name="Medema M.H."/>
            <person name="Devos D.P."/>
            <person name="Kaster A.-K."/>
            <person name="Ovreas L."/>
            <person name="Rohde M."/>
            <person name="Galperin M.Y."/>
            <person name="Jogler C."/>
        </authorList>
    </citation>
    <scope>NUCLEOTIDE SEQUENCE [LARGE SCALE GENOMIC DNA]</scope>
    <source>
        <strain evidence="1 2">Q31b</strain>
    </source>
</reference>
<accession>A0A5C6E7P4</accession>
<name>A0A5C6E7P4_9BACT</name>
<dbReference type="EMBL" id="SJPY01000001">
    <property type="protein sequence ID" value="TWU44850.1"/>
    <property type="molecule type" value="Genomic_DNA"/>
</dbReference>
<keyword evidence="2" id="KW-1185">Reference proteome</keyword>
<evidence type="ECO:0000313" key="1">
    <source>
        <dbReference type="EMBL" id="TWU44850.1"/>
    </source>
</evidence>
<proteinExistence type="predicted"/>
<dbReference type="Proteomes" id="UP000315471">
    <property type="component" value="Unassembled WGS sequence"/>
</dbReference>
<comment type="caution">
    <text evidence="1">The sequence shown here is derived from an EMBL/GenBank/DDBJ whole genome shotgun (WGS) entry which is preliminary data.</text>
</comment>
<dbReference type="AlphaFoldDB" id="A0A5C6E7P4"/>
<organism evidence="1 2">
    <name type="scientific">Novipirellula aureliae</name>
    <dbReference type="NCBI Taxonomy" id="2527966"/>
    <lineage>
        <taxon>Bacteria</taxon>
        <taxon>Pseudomonadati</taxon>
        <taxon>Planctomycetota</taxon>
        <taxon>Planctomycetia</taxon>
        <taxon>Pirellulales</taxon>
        <taxon>Pirellulaceae</taxon>
        <taxon>Novipirellula</taxon>
    </lineage>
</organism>
<protein>
    <submittedName>
        <fullName evidence="1">Uncharacterized protein</fullName>
    </submittedName>
</protein>